<protein>
    <recommendedName>
        <fullName evidence="5">Vitamin B12-binding protein</fullName>
    </recommendedName>
</protein>
<keyword evidence="2 5" id="KW-0732">Signal</keyword>
<dbReference type="EMBL" id="CP042220">
    <property type="protein sequence ID" value="QDX29153.1"/>
    <property type="molecule type" value="Genomic_DNA"/>
</dbReference>
<dbReference type="GO" id="GO:0031419">
    <property type="term" value="F:cobalamin binding"/>
    <property type="evidence" value="ECO:0007669"/>
    <property type="project" value="InterPro"/>
</dbReference>
<feature type="site" description="Important for BtuC binding" evidence="5">
    <location>
        <position position="77"/>
    </location>
</feature>
<dbReference type="Proteomes" id="UP000320591">
    <property type="component" value="Chromosome"/>
</dbReference>
<gene>
    <name evidence="5 7" type="primary">btuF</name>
    <name evidence="7" type="ORF">Dpoa569_0000873</name>
</gene>
<dbReference type="PANTHER" id="PTHR42860">
    <property type="entry name" value="VITAMIN B12-BINDING PROTEIN"/>
    <property type="match status" value="1"/>
</dbReference>
<evidence type="ECO:0000313" key="8">
    <source>
        <dbReference type="Proteomes" id="UP000320591"/>
    </source>
</evidence>
<feature type="domain" description="Fe/B12 periplasmic-binding" evidence="6">
    <location>
        <begin position="28"/>
        <end position="279"/>
    </location>
</feature>
<dbReference type="GO" id="GO:0015889">
    <property type="term" value="P:cobalamin transport"/>
    <property type="evidence" value="ECO:0007669"/>
    <property type="project" value="UniProtKB-UniRule"/>
</dbReference>
<dbReference type="STRING" id="568768.GCA_000406125_03002"/>
<dbReference type="InterPro" id="IPR002491">
    <property type="entry name" value="ABC_transptr_periplasmic_BD"/>
</dbReference>
<dbReference type="CDD" id="cd01144">
    <property type="entry name" value="BtuF"/>
    <property type="match status" value="1"/>
</dbReference>
<evidence type="ECO:0000256" key="4">
    <source>
        <dbReference type="ARBA" id="ARBA00023157"/>
    </source>
</evidence>
<comment type="subunit">
    <text evidence="5">The complex is composed of two ATP-binding proteins (BtuD), two transmembrane proteins (BtuC) and a solute-binding protein (BtuF).</text>
</comment>
<keyword evidence="8" id="KW-1185">Reference proteome</keyword>
<dbReference type="PROSITE" id="PS50983">
    <property type="entry name" value="FE_B12_PBP"/>
    <property type="match status" value="1"/>
</dbReference>
<name>A0A5B8I3C5_9GAMM</name>
<sequence length="279" mass="31411">MQSFYFRILWLLALLWLTPCRAEPIAQRVVSLAPHATEMAFAAGLGQQLVGVSAWSNYPPEAEHIEQVANWQGINLERILALKPDLVLAWREGNAQRPLEQLASFGIHILYLDPATLDDIPRQLETLAQYSPHPEQARAAAQQFRQQQQVLTQQYSHSAPVRVFLQFGSQPLFTSSQATLQSQVISLCGGSNIFADSPAPWPQVSREQVIRRQPQVIVISGQPNAVEHIKTFWQPQLTPEVIAVNEDWFSRTGPRLMLAAEQLCQQLDAWRREHAIGNG</sequence>
<comment type="caution">
    <text evidence="5">Lacks conserved residue(s) required for the propagation of feature annotation.</text>
</comment>
<evidence type="ECO:0000256" key="3">
    <source>
        <dbReference type="ARBA" id="ARBA00022764"/>
    </source>
</evidence>
<proteinExistence type="inferred from homology"/>
<dbReference type="GO" id="GO:0042597">
    <property type="term" value="C:periplasmic space"/>
    <property type="evidence" value="ECO:0007669"/>
    <property type="project" value="UniProtKB-SubCell"/>
</dbReference>
<dbReference type="InterPro" id="IPR051030">
    <property type="entry name" value="Vitamin_B12-ABC_binding"/>
</dbReference>
<evidence type="ECO:0000256" key="1">
    <source>
        <dbReference type="ARBA" id="ARBA00022448"/>
    </source>
</evidence>
<dbReference type="Gene3D" id="3.40.50.1980">
    <property type="entry name" value="Nitrogenase molybdenum iron protein domain"/>
    <property type="match status" value="2"/>
</dbReference>
<keyword evidence="1 5" id="KW-0813">Transport</keyword>
<dbReference type="AlphaFoldDB" id="A0A5B8I3C5"/>
<evidence type="ECO:0000256" key="2">
    <source>
        <dbReference type="ARBA" id="ARBA00022729"/>
    </source>
</evidence>
<dbReference type="PANTHER" id="PTHR42860:SF1">
    <property type="entry name" value="VITAMIN B12-BINDING PROTEIN"/>
    <property type="match status" value="1"/>
</dbReference>
<evidence type="ECO:0000259" key="6">
    <source>
        <dbReference type="PROSITE" id="PS50983"/>
    </source>
</evidence>
<comment type="similarity">
    <text evidence="5">Belongs to the BtuF family.</text>
</comment>
<organism evidence="7 8">
    <name type="scientific">Dickeya poaceiphila</name>
    <dbReference type="NCBI Taxonomy" id="568768"/>
    <lineage>
        <taxon>Bacteria</taxon>
        <taxon>Pseudomonadati</taxon>
        <taxon>Pseudomonadota</taxon>
        <taxon>Gammaproteobacteria</taxon>
        <taxon>Enterobacterales</taxon>
        <taxon>Pectobacteriaceae</taxon>
        <taxon>Dickeya</taxon>
    </lineage>
</organism>
<dbReference type="RefSeq" id="WP_146411087.1">
    <property type="nucleotide sequence ID" value="NZ_CP042220.2"/>
</dbReference>
<dbReference type="NCBIfam" id="NF002894">
    <property type="entry name" value="PRK03379.1"/>
    <property type="match status" value="1"/>
</dbReference>
<dbReference type="HAMAP" id="MF_01000">
    <property type="entry name" value="BtuF"/>
    <property type="match status" value="1"/>
</dbReference>
<dbReference type="InterPro" id="IPR023544">
    <property type="entry name" value="ABC_transptr_vit_B12-bd"/>
</dbReference>
<dbReference type="NCBIfam" id="NF038402">
    <property type="entry name" value="TroA_like"/>
    <property type="match status" value="1"/>
</dbReference>
<dbReference type="KEGG" id="dic:Dpoa569_0000873"/>
<comment type="subcellular location">
    <subcellularLocation>
        <location evidence="5">Periplasm</location>
    </subcellularLocation>
</comment>
<accession>A0A5B8I3C5</accession>
<reference evidence="7 8" key="1">
    <citation type="journal article" date="2019" name="Environ. Microbiol.">
        <title>The phytopathogenic nature of Dickeya aquatica 174/2 and the dynamic early evolution of Dickeya pathogenicity.</title>
        <authorList>
            <person name="Duprey A."/>
            <person name="Taib N."/>
            <person name="Leonard S."/>
            <person name="Garin T."/>
            <person name="Flandrois J.P."/>
            <person name="Nasser W."/>
            <person name="Brochier-Armanet C."/>
            <person name="Reverchon S."/>
        </authorList>
    </citation>
    <scope>NUCLEOTIDE SEQUENCE [LARGE SCALE GENOMIC DNA]</scope>
    <source>
        <strain evidence="7 8">NCPPB 569</strain>
    </source>
</reference>
<feature type="site" description="Important for BtuC binding" evidence="5">
    <location>
        <position position="207"/>
    </location>
</feature>
<evidence type="ECO:0000256" key="5">
    <source>
        <dbReference type="HAMAP-Rule" id="MF_01000"/>
    </source>
</evidence>
<keyword evidence="3 5" id="KW-0574">Periplasm</keyword>
<keyword evidence="4 5" id="KW-1015">Disulfide bond</keyword>
<feature type="disulfide bond" evidence="5">
    <location>
        <begin position="188"/>
        <end position="264"/>
    </location>
</feature>
<evidence type="ECO:0000313" key="7">
    <source>
        <dbReference type="EMBL" id="QDX29153.1"/>
    </source>
</evidence>
<dbReference type="InterPro" id="IPR054828">
    <property type="entry name" value="Vit_B12_bind_prot"/>
</dbReference>
<dbReference type="Pfam" id="PF01497">
    <property type="entry name" value="Peripla_BP_2"/>
    <property type="match status" value="1"/>
</dbReference>
<dbReference type="SUPFAM" id="SSF53807">
    <property type="entry name" value="Helical backbone' metal receptor"/>
    <property type="match status" value="1"/>
</dbReference>
<comment type="function">
    <text evidence="5">Part of the ABC transporter complex BtuCDF involved in vitamin B12 import. Binds vitamin B12 and delivers it to the periplasmic surface of BtuC.</text>
</comment>